<keyword evidence="8" id="KW-1185">Reference proteome</keyword>
<evidence type="ECO:0000256" key="1">
    <source>
        <dbReference type="ARBA" id="ARBA00004162"/>
    </source>
</evidence>
<feature type="transmembrane region" description="Helical" evidence="6">
    <location>
        <begin position="661"/>
        <end position="683"/>
    </location>
</feature>
<keyword evidence="3 6" id="KW-0812">Transmembrane</keyword>
<dbReference type="InterPro" id="IPR018513">
    <property type="entry name" value="Cell_synthase_bac"/>
</dbReference>
<dbReference type="Proteomes" id="UP000198855">
    <property type="component" value="Unassembled WGS sequence"/>
</dbReference>
<accession>A0A1I2DKW6</accession>
<dbReference type="EMBL" id="FOMT01000004">
    <property type="protein sequence ID" value="SFE80923.1"/>
    <property type="molecule type" value="Genomic_DNA"/>
</dbReference>
<sequence>MERRAGFAAWVIALVVALLIPGAGTLSAAANQVQKIYETPMPETSLMGTNAYAQQFFQVPNYWNVESASFRLDYKVSQLTVNDLSVVTLKLNGKPFYTLRPGTETNQKVTRTIGLPLEYLKSGVNELTIEGVIQTKNNADQMCVPTQDQGSWLQIFDSSGVDVKYGVKPVGASISDFNRHFIGMDTLQDGHAAVFVPEAGDLNETEAAVYALSGLTGVSGNTSRIIPLLPYRADNVKNKPLGILVGLTKNLPSDLRAKLNETSLQDKALIQLIQSGTSSLLVATSDNAELLKKAGRFIGNSALMEQLQGSSKLVSETTEVNTPALNISRYFPLTGSGDKLTGPSHREKNYFITLPSNRSIAEASKLSLDFRYATNLDFDRSMITVLVNNVPIGSKKLTAERAGGDNLELTIPKNLGISGNFTITTAFDLEIKNAVCTGNQDQMPWAFVSKDSVLQLNTKDRTDMLFNNYPYPFLRDGSFNRVAVVLPQARDNYTYAAISNLFNLMGQFAASNTGEIRFYTDEVAESELKDRQIIAIGSYADNRYIRDNNDKLYFRYDGTGEGFQSNEKISIEEGYGKRVGTLQLIDSPYGKGHGFLAITGSSSEYVYLASKLVGNSANLYKIFGDGAMVDKDGQVNAFRFKKEAEPKEPAVLTQVLDRSDVVGFMIAIMLVLVLVLVSLVLLVRKHRKTKRRRG</sequence>
<dbReference type="GO" id="GO:0005886">
    <property type="term" value="C:plasma membrane"/>
    <property type="evidence" value="ECO:0007669"/>
    <property type="project" value="UniProtKB-SubCell"/>
</dbReference>
<dbReference type="OrthoDB" id="2655838at2"/>
<keyword evidence="2" id="KW-1003">Cell membrane</keyword>
<evidence type="ECO:0000256" key="6">
    <source>
        <dbReference type="SAM" id="Phobius"/>
    </source>
</evidence>
<comment type="subcellular location">
    <subcellularLocation>
        <location evidence="1">Cell membrane</location>
        <topology evidence="1">Single-pass membrane protein</topology>
    </subcellularLocation>
</comment>
<evidence type="ECO:0000256" key="5">
    <source>
        <dbReference type="ARBA" id="ARBA00023136"/>
    </source>
</evidence>
<keyword evidence="4 6" id="KW-1133">Transmembrane helix</keyword>
<dbReference type="GO" id="GO:0006011">
    <property type="term" value="P:UDP-alpha-D-glucose metabolic process"/>
    <property type="evidence" value="ECO:0007669"/>
    <property type="project" value="InterPro"/>
</dbReference>
<name>A0A1I2DKW6_9BACL</name>
<gene>
    <name evidence="7" type="ORF">SAMN05216378_4147</name>
</gene>
<dbReference type="PANTHER" id="PTHR39083:SF1">
    <property type="entry name" value="CYCLIC DI-GMP-BINDING PROTEIN"/>
    <property type="match status" value="1"/>
</dbReference>
<protein>
    <submittedName>
        <fullName evidence="7">Cellulose synthase subunit</fullName>
    </submittedName>
</protein>
<evidence type="ECO:0000313" key="8">
    <source>
        <dbReference type="Proteomes" id="UP000198855"/>
    </source>
</evidence>
<evidence type="ECO:0000256" key="3">
    <source>
        <dbReference type="ARBA" id="ARBA00022692"/>
    </source>
</evidence>
<dbReference type="STRING" id="1045775.SAMN05216378_4147"/>
<dbReference type="PANTHER" id="PTHR39083">
    <property type="entry name" value="CYCLIC DI-GMP-BINDING PROTEIN"/>
    <property type="match status" value="1"/>
</dbReference>
<reference evidence="8" key="1">
    <citation type="submission" date="2016-10" db="EMBL/GenBank/DDBJ databases">
        <authorList>
            <person name="Varghese N."/>
            <person name="Submissions S."/>
        </authorList>
    </citation>
    <scope>NUCLEOTIDE SEQUENCE [LARGE SCALE GENOMIC DNA]</scope>
    <source>
        <strain evidence="8">CGMCC 1.10784</strain>
    </source>
</reference>
<evidence type="ECO:0000313" key="7">
    <source>
        <dbReference type="EMBL" id="SFE80923.1"/>
    </source>
</evidence>
<keyword evidence="5 6" id="KW-0472">Membrane</keyword>
<evidence type="ECO:0000256" key="2">
    <source>
        <dbReference type="ARBA" id="ARBA00022475"/>
    </source>
</evidence>
<proteinExistence type="predicted"/>
<organism evidence="7 8">
    <name type="scientific">Paenibacillus catalpae</name>
    <dbReference type="NCBI Taxonomy" id="1045775"/>
    <lineage>
        <taxon>Bacteria</taxon>
        <taxon>Bacillati</taxon>
        <taxon>Bacillota</taxon>
        <taxon>Bacilli</taxon>
        <taxon>Bacillales</taxon>
        <taxon>Paenibacillaceae</taxon>
        <taxon>Paenibacillus</taxon>
    </lineage>
</organism>
<dbReference type="RefSeq" id="WP_091188325.1">
    <property type="nucleotide sequence ID" value="NZ_FOMT01000004.1"/>
</dbReference>
<dbReference type="Pfam" id="PF03170">
    <property type="entry name" value="BcsB"/>
    <property type="match status" value="3"/>
</dbReference>
<dbReference type="Gene3D" id="2.60.120.260">
    <property type="entry name" value="Galactose-binding domain-like"/>
    <property type="match status" value="2"/>
</dbReference>
<dbReference type="AlphaFoldDB" id="A0A1I2DKW6"/>
<evidence type="ECO:0000256" key="4">
    <source>
        <dbReference type="ARBA" id="ARBA00022989"/>
    </source>
</evidence>